<dbReference type="Gene3D" id="1.10.260.40">
    <property type="entry name" value="lambda repressor-like DNA-binding domains"/>
    <property type="match status" value="1"/>
</dbReference>
<evidence type="ECO:0000256" key="3">
    <source>
        <dbReference type="SAM" id="MobiDB-lite"/>
    </source>
</evidence>
<gene>
    <name evidence="6" type="ORF">FMM80_21570</name>
</gene>
<dbReference type="PANTHER" id="PTHR43046:SF2">
    <property type="entry name" value="8-OXO-DGTP DIPHOSPHATASE-RELATED"/>
    <property type="match status" value="1"/>
</dbReference>
<dbReference type="Gene3D" id="3.90.79.10">
    <property type="entry name" value="Nucleoside Triphosphate Pyrophosphohydrolase"/>
    <property type="match status" value="1"/>
</dbReference>
<evidence type="ECO:0000256" key="2">
    <source>
        <dbReference type="ARBA" id="ARBA00022801"/>
    </source>
</evidence>
<dbReference type="SMART" id="SM00471">
    <property type="entry name" value="HDc"/>
    <property type="match status" value="1"/>
</dbReference>
<dbReference type="PROSITE" id="PS00893">
    <property type="entry name" value="NUDIX_BOX"/>
    <property type="match status" value="1"/>
</dbReference>
<dbReference type="InterPro" id="IPR010982">
    <property type="entry name" value="Lambda_DNA-bd_dom_sf"/>
</dbReference>
<dbReference type="SUPFAM" id="SSF55811">
    <property type="entry name" value="Nudix"/>
    <property type="match status" value="1"/>
</dbReference>
<dbReference type="PANTHER" id="PTHR43046">
    <property type="entry name" value="GDP-MANNOSE MANNOSYL HYDROLASE"/>
    <property type="match status" value="1"/>
</dbReference>
<reference evidence="6 7" key="1">
    <citation type="submission" date="2019-07" db="EMBL/GenBank/DDBJ databases">
        <title>Draft genome sequences of 15 bacterial species constituting the stable defined intestinal microbiota of the GM15 gnotobiotic mouse model.</title>
        <authorList>
            <person name="Elie C."/>
            <person name="Mathieu A."/>
            <person name="Saliou A."/>
            <person name="Darnaud M."/>
            <person name="Leulier F."/>
            <person name="Tamellini A."/>
        </authorList>
    </citation>
    <scope>NUCLEOTIDE SEQUENCE [LARGE SCALE GENOMIC DNA]</scope>
    <source>
        <strain evidence="7">ASF 502</strain>
    </source>
</reference>
<comment type="caution">
    <text evidence="6">The sequence shown here is derived from an EMBL/GenBank/DDBJ whole genome shotgun (WGS) entry which is preliminary data.</text>
</comment>
<dbReference type="PRINTS" id="PR00502">
    <property type="entry name" value="NUDIXFAMILY"/>
</dbReference>
<dbReference type="SUPFAM" id="SSF47413">
    <property type="entry name" value="lambda repressor-like DNA-binding domains"/>
    <property type="match status" value="1"/>
</dbReference>
<dbReference type="Pfam" id="PF00293">
    <property type="entry name" value="NUDIX"/>
    <property type="match status" value="1"/>
</dbReference>
<proteinExistence type="predicted"/>
<dbReference type="CDD" id="cd00093">
    <property type="entry name" value="HTH_XRE"/>
    <property type="match status" value="1"/>
</dbReference>
<evidence type="ECO:0000313" key="7">
    <source>
        <dbReference type="Proteomes" id="UP000474104"/>
    </source>
</evidence>
<feature type="region of interest" description="Disordered" evidence="3">
    <location>
        <begin position="146"/>
        <end position="177"/>
    </location>
</feature>
<name>A0A9X5CAJ0_9FIRM</name>
<accession>A0A9X5CAJ0</accession>
<dbReference type="CDD" id="cd00077">
    <property type="entry name" value="HDc"/>
    <property type="match status" value="1"/>
</dbReference>
<organism evidence="6 7">
    <name type="scientific">Schaedlerella arabinosiphila</name>
    <dbReference type="NCBI Taxonomy" id="2044587"/>
    <lineage>
        <taxon>Bacteria</taxon>
        <taxon>Bacillati</taxon>
        <taxon>Bacillota</taxon>
        <taxon>Clostridia</taxon>
        <taxon>Lachnospirales</taxon>
        <taxon>Lachnospiraceae</taxon>
        <taxon>Schaedlerella</taxon>
    </lineage>
</organism>
<dbReference type="InterPro" id="IPR020084">
    <property type="entry name" value="NUDIX_hydrolase_CS"/>
</dbReference>
<dbReference type="Gene3D" id="1.10.3210.10">
    <property type="entry name" value="Hypothetical protein af1432"/>
    <property type="match status" value="1"/>
</dbReference>
<evidence type="ECO:0000259" key="5">
    <source>
        <dbReference type="PROSITE" id="PS51462"/>
    </source>
</evidence>
<dbReference type="Pfam" id="PF01966">
    <property type="entry name" value="HD"/>
    <property type="match status" value="1"/>
</dbReference>
<dbReference type="GO" id="GO:0003677">
    <property type="term" value="F:DNA binding"/>
    <property type="evidence" value="ECO:0007669"/>
    <property type="project" value="InterPro"/>
</dbReference>
<dbReference type="CDD" id="cd02883">
    <property type="entry name" value="NUDIX_Hydrolase"/>
    <property type="match status" value="1"/>
</dbReference>
<dbReference type="InterPro" id="IPR015797">
    <property type="entry name" value="NUDIX_hydrolase-like_dom_sf"/>
</dbReference>
<dbReference type="SUPFAM" id="SSF109604">
    <property type="entry name" value="HD-domain/PDEase-like"/>
    <property type="match status" value="1"/>
</dbReference>
<dbReference type="InterPro" id="IPR001387">
    <property type="entry name" value="Cro/C1-type_HTH"/>
</dbReference>
<sequence>MKPLFKMDIKNYAESDARIRRPSARAIIRTEDGRLAMVYSRNGQYYKFPGGGIRDGENPVEALAREVREETGLLIKKDSIREYGSVLRLQKSSAQQNTVFEQENFYYTCSAEETAGEQILDDYEKEAGFELRYVFAKDAAAENKKASGGRQMCMQASPSSRLPGKPRASSSGPHFSESRAYPLRNDFDLVMIARDTAVLEILGGTIPEPSVEMAEFLLRSAVQFNPGPWEQHSRNAAECAEKIAARCSGLDPERAYVYGLLHDIGRKFGITGLAHVYDGYRYLSEMGYANAARIALTHSFNMKDIHDYIGKFDVTESVQDEIQALLAGMEYNDYDCLIQLCDSLAKADGIVSVEERMNDVKSRHGYYPQKKWDMNLRLKEYFEEKMQEDVAEKLGVSRQTISKWETGETLHDIRQSKQMSLLYHVSLDELIEFDMDVKEIQDIIDRTSEETEEKIDWTKAWGKKYPILVRYQKEVNTPNYAVRLGAMVDELKEEYNYSDLDAFLVLKDILAKVWQSRKK</sequence>
<dbReference type="InterPro" id="IPR006674">
    <property type="entry name" value="HD_domain"/>
</dbReference>
<dbReference type="AlphaFoldDB" id="A0A9X5CAJ0"/>
<evidence type="ECO:0000256" key="1">
    <source>
        <dbReference type="ARBA" id="ARBA00001946"/>
    </source>
</evidence>
<feature type="domain" description="HTH cro/C1-type" evidence="4">
    <location>
        <begin position="387"/>
        <end position="430"/>
    </location>
</feature>
<evidence type="ECO:0000313" key="6">
    <source>
        <dbReference type="EMBL" id="NDO71100.1"/>
    </source>
</evidence>
<dbReference type="InterPro" id="IPR000086">
    <property type="entry name" value="NUDIX_hydrolase_dom"/>
</dbReference>
<dbReference type="Pfam" id="PF01381">
    <property type="entry name" value="HTH_3"/>
    <property type="match status" value="1"/>
</dbReference>
<dbReference type="Proteomes" id="UP000474104">
    <property type="component" value="Unassembled WGS sequence"/>
</dbReference>
<dbReference type="PROSITE" id="PS51462">
    <property type="entry name" value="NUDIX"/>
    <property type="match status" value="1"/>
</dbReference>
<dbReference type="SMART" id="SM00530">
    <property type="entry name" value="HTH_XRE"/>
    <property type="match status" value="1"/>
</dbReference>
<dbReference type="InterPro" id="IPR020476">
    <property type="entry name" value="Nudix_hydrolase"/>
</dbReference>
<dbReference type="EMBL" id="VIRB01000129">
    <property type="protein sequence ID" value="NDO71100.1"/>
    <property type="molecule type" value="Genomic_DNA"/>
</dbReference>
<keyword evidence="2" id="KW-0378">Hydrolase</keyword>
<dbReference type="GO" id="GO:0016787">
    <property type="term" value="F:hydrolase activity"/>
    <property type="evidence" value="ECO:0007669"/>
    <property type="project" value="UniProtKB-KW"/>
</dbReference>
<comment type="cofactor">
    <cofactor evidence="1">
        <name>Mg(2+)</name>
        <dbReference type="ChEBI" id="CHEBI:18420"/>
    </cofactor>
</comment>
<dbReference type="PROSITE" id="PS50943">
    <property type="entry name" value="HTH_CROC1"/>
    <property type="match status" value="1"/>
</dbReference>
<protein>
    <submittedName>
        <fullName evidence="6">NUDIX domain-containing protein</fullName>
    </submittedName>
</protein>
<evidence type="ECO:0000259" key="4">
    <source>
        <dbReference type="PROSITE" id="PS50943"/>
    </source>
</evidence>
<dbReference type="InterPro" id="IPR003607">
    <property type="entry name" value="HD/PDEase_dom"/>
</dbReference>
<feature type="domain" description="Nudix hydrolase" evidence="5">
    <location>
        <begin position="19"/>
        <end position="156"/>
    </location>
</feature>